<evidence type="ECO:0000259" key="3">
    <source>
        <dbReference type="Pfam" id="PF25179"/>
    </source>
</evidence>
<dbReference type="AlphaFoldDB" id="A0A8T1WC48"/>
<dbReference type="PANTHER" id="PTHR14463:SF5">
    <property type="entry name" value="LIPASE MATURATION FACTOR 2"/>
    <property type="match status" value="1"/>
</dbReference>
<proteinExistence type="predicted"/>
<comment type="caution">
    <text evidence="4">The sequence shown here is derived from an EMBL/GenBank/DDBJ whole genome shotgun (WGS) entry which is preliminary data.</text>
</comment>
<evidence type="ECO:0000256" key="1">
    <source>
        <dbReference type="ARBA" id="ARBA00023180"/>
    </source>
</evidence>
<dbReference type="Pfam" id="PF25179">
    <property type="entry name" value="LMF1_C"/>
    <property type="match status" value="1"/>
</dbReference>
<dbReference type="OrthoDB" id="123760at2759"/>
<feature type="domain" description="Lipase maturation factor 1/2 C-terminal" evidence="3">
    <location>
        <begin position="166"/>
        <end position="278"/>
    </location>
</feature>
<dbReference type="GO" id="GO:0005789">
    <property type="term" value="C:endoplasmic reticulum membrane"/>
    <property type="evidence" value="ECO:0007669"/>
    <property type="project" value="TreeGrafter"/>
</dbReference>
<keyword evidence="5" id="KW-1185">Reference proteome</keyword>
<gene>
    <name evidence="4" type="primary">LMF2</name>
    <name evidence="4" type="ORF">PHYPSEUDO_008386</name>
</gene>
<accession>A0A8T1WC48</accession>
<dbReference type="Proteomes" id="UP000694044">
    <property type="component" value="Unassembled WGS sequence"/>
</dbReference>
<dbReference type="GO" id="GO:0051604">
    <property type="term" value="P:protein maturation"/>
    <property type="evidence" value="ECO:0007669"/>
    <property type="project" value="InterPro"/>
</dbReference>
<sequence>MLCVPHHLSFFSDGVSDDARRRRVCGGAVLGFPREPFLICICAVHAAAFASIRTQLRGLYDTQTWFALLLPRCTVFSAVLAACSSSWQLCASFLNQGTAPRRHLVPGSDSRCGSLSLTTTVVNTVGSMRIFTNNAGTLSVLAQSFQQSLPPFAVSTYYSTEKYRVTSAYGLFRTMPGVGTVQLDNGQRLDRSYHFQYKPGDVDPAPRLVVRAWTDKCGLPRWAATHDAPWLLRLMEGSPDVRELLDATRVPFPDTPPDAIRAQLFYYDFTWLKRASNQAAKIVNNSSEQQQRPSVVDEDLYARRWPRSCRSTGPSRHLPSFRRRSAHLPGAAACSAAMDWSENPAGIVANGARNRRRLGDNARWTSGRDDPLSASLRVGTRGGARQYARW</sequence>
<evidence type="ECO:0000313" key="4">
    <source>
        <dbReference type="EMBL" id="KAG7390248.1"/>
    </source>
</evidence>
<name>A0A8T1WC48_9STRA</name>
<organism evidence="4 5">
    <name type="scientific">Phytophthora pseudosyringae</name>
    <dbReference type="NCBI Taxonomy" id="221518"/>
    <lineage>
        <taxon>Eukaryota</taxon>
        <taxon>Sar</taxon>
        <taxon>Stramenopiles</taxon>
        <taxon>Oomycota</taxon>
        <taxon>Peronosporomycetes</taxon>
        <taxon>Peronosporales</taxon>
        <taxon>Peronosporaceae</taxon>
        <taxon>Phytophthora</taxon>
    </lineage>
</organism>
<evidence type="ECO:0000313" key="5">
    <source>
        <dbReference type="Proteomes" id="UP000694044"/>
    </source>
</evidence>
<dbReference type="EMBL" id="JAGDFM010000034">
    <property type="protein sequence ID" value="KAG7390248.1"/>
    <property type="molecule type" value="Genomic_DNA"/>
</dbReference>
<reference evidence="4" key="1">
    <citation type="submission" date="2021-02" db="EMBL/GenBank/DDBJ databases">
        <authorList>
            <person name="Palmer J.M."/>
        </authorList>
    </citation>
    <scope>NUCLEOTIDE SEQUENCE</scope>
    <source>
        <strain evidence="4">SCRP734</strain>
    </source>
</reference>
<dbReference type="InterPro" id="IPR057433">
    <property type="entry name" value="LMF1/2_C"/>
</dbReference>
<evidence type="ECO:0000256" key="2">
    <source>
        <dbReference type="ARBA" id="ARBA00040643"/>
    </source>
</evidence>
<dbReference type="PANTHER" id="PTHR14463">
    <property type="entry name" value="LIPASE MATURATION FACTOR"/>
    <property type="match status" value="1"/>
</dbReference>
<protein>
    <recommendedName>
        <fullName evidence="2">Lipase maturation factor 2</fullName>
    </recommendedName>
</protein>
<keyword evidence="1" id="KW-0325">Glycoprotein</keyword>
<dbReference type="InterPro" id="IPR009613">
    <property type="entry name" value="LMF"/>
</dbReference>